<reference evidence="1 2" key="1">
    <citation type="submission" date="2021-06" db="EMBL/GenBank/DDBJ databases">
        <title>Caerostris extrusa draft genome.</title>
        <authorList>
            <person name="Kono N."/>
            <person name="Arakawa K."/>
        </authorList>
    </citation>
    <scope>NUCLEOTIDE SEQUENCE [LARGE SCALE GENOMIC DNA]</scope>
</reference>
<dbReference type="Pfam" id="PF05380">
    <property type="entry name" value="Peptidase_A17"/>
    <property type="match status" value="1"/>
</dbReference>
<organism evidence="1 2">
    <name type="scientific">Caerostris extrusa</name>
    <name type="common">Bark spider</name>
    <name type="synonym">Caerostris bankana</name>
    <dbReference type="NCBI Taxonomy" id="172846"/>
    <lineage>
        <taxon>Eukaryota</taxon>
        <taxon>Metazoa</taxon>
        <taxon>Ecdysozoa</taxon>
        <taxon>Arthropoda</taxon>
        <taxon>Chelicerata</taxon>
        <taxon>Arachnida</taxon>
        <taxon>Araneae</taxon>
        <taxon>Araneomorphae</taxon>
        <taxon>Entelegynae</taxon>
        <taxon>Araneoidea</taxon>
        <taxon>Araneidae</taxon>
        <taxon>Caerostris</taxon>
    </lineage>
</organism>
<dbReference type="AlphaFoldDB" id="A0AAV4REE8"/>
<dbReference type="InterPro" id="IPR008042">
    <property type="entry name" value="Retrotrans_Pao"/>
</dbReference>
<evidence type="ECO:0000313" key="1">
    <source>
        <dbReference type="EMBL" id="GIY20269.1"/>
    </source>
</evidence>
<sequence length="113" mass="12677">MNIVTMLSQTDIPASSLWDLELLESAKEECLSQRMAISASSESTRSPVLGLIWDINLDLESLEFDEEEKITKRKILSLVSRVFDPIGFLAPVMIQPKICCKPLGKPKNHGMMK</sequence>
<accession>A0AAV4REE8</accession>
<keyword evidence="2" id="KW-1185">Reference proteome</keyword>
<proteinExistence type="predicted"/>
<protein>
    <submittedName>
        <fullName evidence="1">Uncharacterized protein</fullName>
    </submittedName>
</protein>
<gene>
    <name evidence="1" type="ORF">CEXT_606421</name>
</gene>
<comment type="caution">
    <text evidence="1">The sequence shown here is derived from an EMBL/GenBank/DDBJ whole genome shotgun (WGS) entry which is preliminary data.</text>
</comment>
<name>A0AAV4REE8_CAEEX</name>
<dbReference type="Proteomes" id="UP001054945">
    <property type="component" value="Unassembled WGS sequence"/>
</dbReference>
<evidence type="ECO:0000313" key="2">
    <source>
        <dbReference type="Proteomes" id="UP001054945"/>
    </source>
</evidence>
<dbReference type="EMBL" id="BPLR01007862">
    <property type="protein sequence ID" value="GIY20269.1"/>
    <property type="molecule type" value="Genomic_DNA"/>
</dbReference>